<dbReference type="InterPro" id="IPR038404">
    <property type="entry name" value="TRAP_DctP_sf"/>
</dbReference>
<dbReference type="InterPro" id="IPR018389">
    <property type="entry name" value="DctP_fam"/>
</dbReference>
<dbReference type="Proteomes" id="UP000019140">
    <property type="component" value="Unassembled WGS sequence"/>
</dbReference>
<dbReference type="HOGENOM" id="CLU_036176_1_2_7"/>
<dbReference type="PANTHER" id="PTHR33376:SF15">
    <property type="entry name" value="BLL6794 PROTEIN"/>
    <property type="match status" value="1"/>
</dbReference>
<reference evidence="2 3" key="1">
    <citation type="journal article" date="2014" name="Nature">
        <title>An environmental bacterial taxon with a large and distinct metabolic repertoire.</title>
        <authorList>
            <person name="Wilson M.C."/>
            <person name="Mori T."/>
            <person name="Ruckert C."/>
            <person name="Uria A.R."/>
            <person name="Helf M.J."/>
            <person name="Takada K."/>
            <person name="Gernert C."/>
            <person name="Steffens U.A."/>
            <person name="Heycke N."/>
            <person name="Schmitt S."/>
            <person name="Rinke C."/>
            <person name="Helfrich E.J."/>
            <person name="Brachmann A.O."/>
            <person name="Gurgui C."/>
            <person name="Wakimoto T."/>
            <person name="Kracht M."/>
            <person name="Crusemann M."/>
            <person name="Hentschel U."/>
            <person name="Abe I."/>
            <person name="Matsunaga S."/>
            <person name="Kalinowski J."/>
            <person name="Takeyama H."/>
            <person name="Piel J."/>
        </authorList>
    </citation>
    <scope>NUCLEOTIDE SEQUENCE [LARGE SCALE GENOMIC DNA]</scope>
    <source>
        <strain evidence="3">TSY2</strain>
    </source>
</reference>
<sequence>MQSINIRFGGYQPPTSVHNKAAEIFGHTLTASLGHAIAFNLDGNIIASGHQAVDLLRLVENGELTMCYFSASYLAERIPAFALLDLPFVLTNRPMAYAVLDGPLGQHLAEELAAYTGFRLLGWWDNGFRHLSNRVRPIERPADCQGLRIRTLMSDLHQEVFRLLGFEPVALDVKDLLASVQAGTIDAQENPLTNIYNFGIHEHHRYITLSSHFFGAAVLLCHQDSYEAWPTDIQQTVTTAAAEATQAQRRFAAAEDHDILARLDPSQNEITQLTEAARAEFTQCLAPLVNEQRARFGDHLFRHLQVG</sequence>
<protein>
    <recommendedName>
        <fullName evidence="4">C4-dicarboxylate ABC transporter substrate-binding protein</fullName>
    </recommendedName>
</protein>
<comment type="caution">
    <text evidence="2">The sequence shown here is derived from an EMBL/GenBank/DDBJ whole genome shotgun (WGS) entry which is preliminary data.</text>
</comment>
<dbReference type="NCBIfam" id="NF037995">
    <property type="entry name" value="TRAP_S1"/>
    <property type="match status" value="1"/>
</dbReference>
<evidence type="ECO:0000313" key="2">
    <source>
        <dbReference type="EMBL" id="ETX02135.1"/>
    </source>
</evidence>
<evidence type="ECO:0008006" key="4">
    <source>
        <dbReference type="Google" id="ProtNLM"/>
    </source>
</evidence>
<keyword evidence="3" id="KW-1185">Reference proteome</keyword>
<name>W4LW53_9BACT</name>
<keyword evidence="1" id="KW-0732">Signal</keyword>
<dbReference type="CDD" id="cd13603">
    <property type="entry name" value="PBP2_TRAP_Siap_TeaA_like"/>
    <property type="match status" value="1"/>
</dbReference>
<proteinExistence type="predicted"/>
<dbReference type="Pfam" id="PF03480">
    <property type="entry name" value="DctP"/>
    <property type="match status" value="1"/>
</dbReference>
<gene>
    <name evidence="2" type="ORF">ETSY2_36150</name>
</gene>
<dbReference type="AlphaFoldDB" id="W4LW53"/>
<dbReference type="EMBL" id="AZHX01001560">
    <property type="protein sequence ID" value="ETX02135.1"/>
    <property type="molecule type" value="Genomic_DNA"/>
</dbReference>
<evidence type="ECO:0000256" key="1">
    <source>
        <dbReference type="ARBA" id="ARBA00022729"/>
    </source>
</evidence>
<evidence type="ECO:0000313" key="3">
    <source>
        <dbReference type="Proteomes" id="UP000019140"/>
    </source>
</evidence>
<dbReference type="PANTHER" id="PTHR33376">
    <property type="match status" value="1"/>
</dbReference>
<accession>W4LW53</accession>
<organism evidence="2 3">
    <name type="scientific">Candidatus Entotheonella gemina</name>
    <dbReference type="NCBI Taxonomy" id="1429439"/>
    <lineage>
        <taxon>Bacteria</taxon>
        <taxon>Pseudomonadati</taxon>
        <taxon>Nitrospinota/Tectimicrobiota group</taxon>
        <taxon>Candidatus Tectimicrobiota</taxon>
        <taxon>Candidatus Entotheonellia</taxon>
        <taxon>Candidatus Entotheonellales</taxon>
        <taxon>Candidatus Entotheonellaceae</taxon>
        <taxon>Candidatus Entotheonella</taxon>
    </lineage>
</organism>
<dbReference type="GO" id="GO:0055085">
    <property type="term" value="P:transmembrane transport"/>
    <property type="evidence" value="ECO:0007669"/>
    <property type="project" value="InterPro"/>
</dbReference>
<dbReference type="Gene3D" id="3.40.190.170">
    <property type="entry name" value="Bacterial extracellular solute-binding protein, family 7"/>
    <property type="match status" value="1"/>
</dbReference>